<comment type="caution">
    <text evidence="3">The sequence shown here is derived from an EMBL/GenBank/DDBJ whole genome shotgun (WGS) entry which is preliminary data.</text>
</comment>
<dbReference type="EMBL" id="WSES01000001">
    <property type="protein sequence ID" value="MVW58750.1"/>
    <property type="molecule type" value="Genomic_DNA"/>
</dbReference>
<dbReference type="Proteomes" id="UP000443353">
    <property type="component" value="Unassembled WGS sequence"/>
</dbReference>
<gene>
    <name evidence="3" type="ORF">GPY61_02285</name>
</gene>
<dbReference type="SUPFAM" id="SSF55781">
    <property type="entry name" value="GAF domain-like"/>
    <property type="match status" value="1"/>
</dbReference>
<proteinExistence type="predicted"/>
<dbReference type="AlphaFoldDB" id="A0A7X3FVP7"/>
<keyword evidence="4" id="KW-1185">Reference proteome</keyword>
<sequence>MIPAVGSAASNPNTNAASFQPTDGGRRVRAALLQKVCGDDDMFALGSAIARVVQMATSEDQGTHDLAHYVLSDVALTQRILRLANTVRYRTAAGTAVTTVSRAISLLGFDNVRTVALAMLLVDALASSDHAYSVRMELEASLCASLVGREMARHSFYQGAEEASISALFKNLGALLVASHEHDRYREIQALLATGKHTSAQAAQMILGCGFDALSEAVLGEWKIPGVIVHAQRPLEAGALKLAVNRSEWMRQVASFSLDVARLMGRTPTPSDAPEAQALLARYGTALNLGAAELDELFETVAFEMTSLLQSMNLQPMPRRAPQEDKGGLPNVLLLATLGGEEEAQGTYPSGKPKNARDLLLAGVQDVTQMRASGRHKVNDVVMAVLETLYTALGFRFATVVLKDVRAGQYRARASFGLAQARVQEGFTFPLAPAGERSARDLFYLAMENDADLMISDARGAKIRDLLPAWHKALLPDAQSFIVLPLVVGKVQLGLFYADRTEPAPEGVPPDETALIKALKGQVLAALAP</sequence>
<dbReference type="PROSITE" id="PS51833">
    <property type="entry name" value="HDOD"/>
    <property type="match status" value="1"/>
</dbReference>
<dbReference type="InterPro" id="IPR029016">
    <property type="entry name" value="GAF-like_dom_sf"/>
</dbReference>
<feature type="region of interest" description="Disordered" evidence="1">
    <location>
        <begin position="1"/>
        <end position="22"/>
    </location>
</feature>
<dbReference type="InterPro" id="IPR013976">
    <property type="entry name" value="HDOD"/>
</dbReference>
<dbReference type="Gene3D" id="1.10.3210.10">
    <property type="entry name" value="Hypothetical protein af1432"/>
    <property type="match status" value="1"/>
</dbReference>
<dbReference type="PANTHER" id="PTHR33525">
    <property type="match status" value="1"/>
</dbReference>
<evidence type="ECO:0000313" key="3">
    <source>
        <dbReference type="EMBL" id="MVW58750.1"/>
    </source>
</evidence>
<feature type="compositionally biased region" description="Low complexity" evidence="1">
    <location>
        <begin position="7"/>
        <end position="18"/>
    </location>
</feature>
<dbReference type="InterPro" id="IPR052340">
    <property type="entry name" value="RNase_Y/CdgJ"/>
</dbReference>
<evidence type="ECO:0000313" key="4">
    <source>
        <dbReference type="Proteomes" id="UP000443353"/>
    </source>
</evidence>
<reference evidence="3 4" key="1">
    <citation type="submission" date="2019-12" db="EMBL/GenBank/DDBJ databases">
        <authorList>
            <person name="Li C."/>
            <person name="Zhao J."/>
        </authorList>
    </citation>
    <scope>NUCLEOTIDE SEQUENCE [LARGE SCALE GENOMIC DNA]</scope>
    <source>
        <strain evidence="3 4">NEAU-DD11</strain>
    </source>
</reference>
<dbReference type="RefSeq" id="WP_082577326.1">
    <property type="nucleotide sequence ID" value="NZ_WSES01000001.1"/>
</dbReference>
<dbReference type="Pfam" id="PF08668">
    <property type="entry name" value="HDOD"/>
    <property type="match status" value="1"/>
</dbReference>
<name>A0A7X3FVP7_9BURK</name>
<evidence type="ECO:0000256" key="1">
    <source>
        <dbReference type="SAM" id="MobiDB-lite"/>
    </source>
</evidence>
<feature type="domain" description="HDOD" evidence="2">
    <location>
        <begin position="42"/>
        <end position="238"/>
    </location>
</feature>
<dbReference type="SUPFAM" id="SSF109604">
    <property type="entry name" value="HD-domain/PDEase-like"/>
    <property type="match status" value="1"/>
</dbReference>
<evidence type="ECO:0000259" key="2">
    <source>
        <dbReference type="PROSITE" id="PS51833"/>
    </source>
</evidence>
<dbReference type="PANTHER" id="PTHR33525:SF3">
    <property type="entry name" value="RIBONUCLEASE Y"/>
    <property type="match status" value="1"/>
</dbReference>
<dbReference type="Gene3D" id="3.30.450.40">
    <property type="match status" value="1"/>
</dbReference>
<protein>
    <submittedName>
        <fullName evidence="3">HDOD domain-containing protein</fullName>
    </submittedName>
</protein>
<accession>A0A7X3FVP7</accession>
<organism evidence="3 4">
    <name type="scientific">Massilia cellulosiltytica</name>
    <dbReference type="NCBI Taxonomy" id="2683234"/>
    <lineage>
        <taxon>Bacteria</taxon>
        <taxon>Pseudomonadati</taxon>
        <taxon>Pseudomonadota</taxon>
        <taxon>Betaproteobacteria</taxon>
        <taxon>Burkholderiales</taxon>
        <taxon>Oxalobacteraceae</taxon>
        <taxon>Telluria group</taxon>
        <taxon>Massilia</taxon>
    </lineage>
</organism>